<dbReference type="InterPro" id="IPR011060">
    <property type="entry name" value="RibuloseP-bd_barrel"/>
</dbReference>
<dbReference type="PROSITE" id="PS00156">
    <property type="entry name" value="OMPDECASE"/>
    <property type="match status" value="1"/>
</dbReference>
<evidence type="ECO:0000256" key="1">
    <source>
        <dbReference type="ARBA" id="ARBA00004861"/>
    </source>
</evidence>
<evidence type="ECO:0000313" key="13">
    <source>
        <dbReference type="EMBL" id="KJX95785.1"/>
    </source>
</evidence>
<feature type="binding site" evidence="9">
    <location>
        <position position="332"/>
    </location>
    <ligand>
        <name>substrate</name>
    </ligand>
</feature>
<feature type="binding site" evidence="9">
    <location>
        <position position="353"/>
    </location>
    <ligand>
        <name>substrate</name>
    </ligand>
</feature>
<dbReference type="STRING" id="1047168.A0A0F4GHV7"/>
<sequence length="389" mass="42656">MPAAISTPHPSLALTYNERSELPNNTPLASYLLRLAHLKRTNLCVSADVTTTAELLSIAEDVGEHICVLKTHADIISDFGERTIRGLNEISRRKKFLVFEDRKFGDIGNTVQQQYVGGPLTIVRWAPIVNCHIFPGPAIITALSQAAQTAIRAHNTSVQTDIRASPAASVAGDWQDDHDEDEESEDEQADSSEPDSDPEITFDRNARKPSVVSVSTTISMKSEAISPQPHHRPSIPRVASDDAEDEGDDPEALDHLGPPPYFRSLLLLAQMSSANNFFTPEYTTACLHHARENKDFVMGFIAQRGMNEGPEDNFITMTPGVQLQAGGDGMGQQYNTPAKVVGEGGTDIIIVGRGIYGAKDRRAAALEYRKQGWLAYQERVKAARKVLER</sequence>
<evidence type="ECO:0000256" key="8">
    <source>
        <dbReference type="PIRSR" id="PIRSR614732-1"/>
    </source>
</evidence>
<feature type="binding site" evidence="9">
    <location>
        <position position="70"/>
    </location>
    <ligand>
        <name>substrate</name>
    </ligand>
</feature>
<gene>
    <name evidence="13" type="ORF">TI39_contig1050g00006</name>
</gene>
<comment type="similarity">
    <text evidence="2 10">Belongs to the OMP decarboxylase family.</text>
</comment>
<dbReference type="InterPro" id="IPR018089">
    <property type="entry name" value="OMPdecase_AS"/>
</dbReference>
<dbReference type="Pfam" id="PF00215">
    <property type="entry name" value="OMPdecase"/>
    <property type="match status" value="1"/>
</dbReference>
<organism evidence="13 14">
    <name type="scientific">Zymoseptoria brevis</name>
    <dbReference type="NCBI Taxonomy" id="1047168"/>
    <lineage>
        <taxon>Eukaryota</taxon>
        <taxon>Fungi</taxon>
        <taxon>Dikarya</taxon>
        <taxon>Ascomycota</taxon>
        <taxon>Pezizomycotina</taxon>
        <taxon>Dothideomycetes</taxon>
        <taxon>Dothideomycetidae</taxon>
        <taxon>Mycosphaerellales</taxon>
        <taxon>Mycosphaerellaceae</taxon>
        <taxon>Zymoseptoria</taxon>
    </lineage>
</organism>
<feature type="binding site" evidence="9">
    <location>
        <position position="352"/>
    </location>
    <ligand>
        <name>substrate</name>
    </ligand>
</feature>
<protein>
    <recommendedName>
        <fullName evidence="4 10">Orotidine 5'-phosphate decarboxylase</fullName>
        <ecNumber evidence="3 10">4.1.1.23</ecNumber>
    </recommendedName>
</protein>
<dbReference type="GO" id="GO:0006207">
    <property type="term" value="P:'de novo' pyrimidine nucleobase biosynthetic process"/>
    <property type="evidence" value="ECO:0007669"/>
    <property type="project" value="EnsemblFungi"/>
</dbReference>
<dbReference type="AlphaFoldDB" id="A0A0F4GHV7"/>
<dbReference type="InterPro" id="IPR014732">
    <property type="entry name" value="OMPdecase"/>
</dbReference>
<dbReference type="GO" id="GO:0005829">
    <property type="term" value="C:cytosol"/>
    <property type="evidence" value="ECO:0007669"/>
    <property type="project" value="EnsemblFungi"/>
</dbReference>
<dbReference type="Gene3D" id="3.20.20.70">
    <property type="entry name" value="Aldolase class I"/>
    <property type="match status" value="2"/>
</dbReference>
<dbReference type="SUPFAM" id="SSF51366">
    <property type="entry name" value="Ribulose-phoshate binding barrel"/>
    <property type="match status" value="1"/>
</dbReference>
<dbReference type="NCBIfam" id="TIGR01740">
    <property type="entry name" value="pyrF"/>
    <property type="match status" value="1"/>
</dbReference>
<dbReference type="GO" id="GO:0004590">
    <property type="term" value="F:orotidine-5'-phosphate decarboxylase activity"/>
    <property type="evidence" value="ECO:0007669"/>
    <property type="project" value="UniProtKB-EC"/>
</dbReference>
<dbReference type="CDD" id="cd04725">
    <property type="entry name" value="OMP_decarboxylase_like"/>
    <property type="match status" value="1"/>
</dbReference>
<evidence type="ECO:0000313" key="14">
    <source>
        <dbReference type="Proteomes" id="UP000033647"/>
    </source>
</evidence>
<comment type="catalytic activity">
    <reaction evidence="10">
        <text>orotidine 5'-phosphate + H(+) = UMP + CO2</text>
        <dbReference type="Rhea" id="RHEA:11596"/>
        <dbReference type="ChEBI" id="CHEBI:15378"/>
        <dbReference type="ChEBI" id="CHEBI:16526"/>
        <dbReference type="ChEBI" id="CHEBI:57538"/>
        <dbReference type="ChEBI" id="CHEBI:57865"/>
        <dbReference type="EC" id="4.1.1.23"/>
    </reaction>
</comment>
<dbReference type="InterPro" id="IPR013785">
    <property type="entry name" value="Aldolase_TIM"/>
</dbReference>
<feature type="active site" description="For OMPdecase activity" evidence="8">
    <location>
        <position position="103"/>
    </location>
</feature>
<dbReference type="EC" id="4.1.1.23" evidence="3 10"/>
<evidence type="ECO:0000259" key="12">
    <source>
        <dbReference type="SMART" id="SM00934"/>
    </source>
</evidence>
<evidence type="ECO:0000256" key="11">
    <source>
        <dbReference type="SAM" id="MobiDB-lite"/>
    </source>
</evidence>
<feature type="active site" description="For OMPdecase activity" evidence="8">
    <location>
        <position position="101"/>
    </location>
</feature>
<feature type="binding site" evidence="9">
    <location>
        <position position="48"/>
    </location>
    <ligand>
        <name>substrate</name>
    </ligand>
</feature>
<keyword evidence="14" id="KW-1185">Reference proteome</keyword>
<comment type="pathway">
    <text evidence="1 10">Pyrimidine metabolism; UMP biosynthesis via de novo pathway; UMP from orotate: step 2/2.</text>
</comment>
<dbReference type="UniPathway" id="UPA00070">
    <property type="reaction ID" value="UER00120"/>
</dbReference>
<keyword evidence="6 10" id="KW-0665">Pyrimidine biosynthesis</keyword>
<feature type="compositionally biased region" description="Acidic residues" evidence="11">
    <location>
        <begin position="241"/>
        <end position="251"/>
    </location>
</feature>
<proteinExistence type="inferred from homology"/>
<feature type="active site" description="For OMPdecase activity" evidence="8">
    <location>
        <position position="106"/>
    </location>
</feature>
<dbReference type="Proteomes" id="UP000033647">
    <property type="component" value="Unassembled WGS sequence"/>
</dbReference>
<dbReference type="GO" id="GO:0044205">
    <property type="term" value="P:'de novo' UMP biosynthetic process"/>
    <property type="evidence" value="ECO:0007669"/>
    <property type="project" value="UniProtKB-UniPathway"/>
</dbReference>
<dbReference type="SMART" id="SM00934">
    <property type="entry name" value="OMPdecase"/>
    <property type="match status" value="1"/>
</dbReference>
<feature type="binding site" evidence="9">
    <location>
        <position position="272"/>
    </location>
    <ligand>
        <name>substrate</name>
    </ligand>
</feature>
<dbReference type="InterPro" id="IPR001754">
    <property type="entry name" value="OMPdeCOase_dom"/>
</dbReference>
<keyword evidence="7 10" id="KW-0456">Lyase</keyword>
<dbReference type="EMBL" id="LAFY01001041">
    <property type="protein sequence ID" value="KJX95785.1"/>
    <property type="molecule type" value="Genomic_DNA"/>
</dbReference>
<dbReference type="PANTHER" id="PTHR19278">
    <property type="entry name" value="OROTATE PHOSPHORIBOSYLTRANSFERASE"/>
    <property type="match status" value="1"/>
</dbReference>
<evidence type="ECO:0000256" key="6">
    <source>
        <dbReference type="ARBA" id="ARBA00022975"/>
    </source>
</evidence>
<evidence type="ECO:0000256" key="10">
    <source>
        <dbReference type="RuleBase" id="RU000512"/>
    </source>
</evidence>
<name>A0A0F4GHV7_9PEZI</name>
<feature type="compositionally biased region" description="Acidic residues" evidence="11">
    <location>
        <begin position="174"/>
        <end position="200"/>
    </location>
</feature>
<dbReference type="OrthoDB" id="10263753at2759"/>
<dbReference type="GO" id="GO:0004588">
    <property type="term" value="F:orotate phosphoribosyltransferase activity"/>
    <property type="evidence" value="ECO:0007669"/>
    <property type="project" value="TreeGrafter"/>
</dbReference>
<feature type="region of interest" description="Disordered" evidence="11">
    <location>
        <begin position="162"/>
        <end position="257"/>
    </location>
</feature>
<feature type="domain" description="Orotidine 5'-phosphate decarboxylase" evidence="12">
    <location>
        <begin position="42"/>
        <end position="368"/>
    </location>
</feature>
<evidence type="ECO:0000256" key="5">
    <source>
        <dbReference type="ARBA" id="ARBA00022793"/>
    </source>
</evidence>
<evidence type="ECO:0000256" key="9">
    <source>
        <dbReference type="PIRSR" id="PIRSR614732-2"/>
    </source>
</evidence>
<evidence type="ECO:0000256" key="2">
    <source>
        <dbReference type="ARBA" id="ARBA00011018"/>
    </source>
</evidence>
<evidence type="ECO:0000256" key="3">
    <source>
        <dbReference type="ARBA" id="ARBA00012321"/>
    </source>
</evidence>
<keyword evidence="5 10" id="KW-0210">Decarboxylase</keyword>
<dbReference type="PANTHER" id="PTHR19278:SF9">
    <property type="entry name" value="URIDINE 5'-MONOPHOSPHATE SYNTHASE"/>
    <property type="match status" value="1"/>
</dbReference>
<reference evidence="13 14" key="1">
    <citation type="submission" date="2015-03" db="EMBL/GenBank/DDBJ databases">
        <title>RNA-seq based gene annotation and comparative genomics of four Zymoseptoria species reveal species-specific pathogenicity related genes and transposable element activity.</title>
        <authorList>
            <person name="Grandaubert J."/>
            <person name="Bhattacharyya A."/>
            <person name="Stukenbrock E.H."/>
        </authorList>
    </citation>
    <scope>NUCLEOTIDE SEQUENCE [LARGE SCALE GENOMIC DNA]</scope>
    <source>
        <strain evidence="13 14">Zb18110</strain>
    </source>
</reference>
<accession>A0A0F4GHV7</accession>
<evidence type="ECO:0000256" key="7">
    <source>
        <dbReference type="ARBA" id="ARBA00023239"/>
    </source>
</evidence>
<evidence type="ECO:0000256" key="4">
    <source>
        <dbReference type="ARBA" id="ARBA00021923"/>
    </source>
</evidence>
<comment type="caution">
    <text evidence="13">The sequence shown here is derived from an EMBL/GenBank/DDBJ whole genome shotgun (WGS) entry which is preliminary data.</text>
</comment>